<dbReference type="GO" id="GO:0046961">
    <property type="term" value="F:proton-transporting ATPase activity, rotational mechanism"/>
    <property type="evidence" value="ECO:0007669"/>
    <property type="project" value="TreeGrafter"/>
</dbReference>
<evidence type="ECO:0000256" key="2">
    <source>
        <dbReference type="SAM" id="Phobius"/>
    </source>
</evidence>
<reference evidence="3 4" key="1">
    <citation type="submission" date="2020-08" db="EMBL/GenBank/DDBJ databases">
        <title>Bridging the membrane lipid divide: bacteria of the FCB group superphylum have the potential to synthesize archaeal ether lipids.</title>
        <authorList>
            <person name="Villanueva L."/>
            <person name="Von Meijenfeldt F.A.B."/>
            <person name="Westbye A.B."/>
            <person name="Yadav S."/>
            <person name="Hopmans E.C."/>
            <person name="Dutilh B.E."/>
            <person name="Sinninghe Damste J.S."/>
        </authorList>
    </citation>
    <scope>NUCLEOTIDE SEQUENCE [LARGE SCALE GENOMIC DNA]</scope>
    <source>
        <strain evidence="3">NIOZ-UU82</strain>
    </source>
</reference>
<gene>
    <name evidence="3" type="ORF">H8E80_07300</name>
</gene>
<evidence type="ECO:0000313" key="3">
    <source>
        <dbReference type="EMBL" id="MBC8199834.1"/>
    </source>
</evidence>
<feature type="transmembrane region" description="Helical" evidence="2">
    <location>
        <begin position="6"/>
        <end position="27"/>
    </location>
</feature>
<keyword evidence="2" id="KW-1133">Transmembrane helix</keyword>
<evidence type="ECO:0000256" key="1">
    <source>
        <dbReference type="SAM" id="Coils"/>
    </source>
</evidence>
<name>A0A8J6N5M9_9BACT</name>
<proteinExistence type="predicted"/>
<dbReference type="AlphaFoldDB" id="A0A8J6N5M9"/>
<dbReference type="Proteomes" id="UP000603545">
    <property type="component" value="Unassembled WGS sequence"/>
</dbReference>
<dbReference type="InterPro" id="IPR050059">
    <property type="entry name" value="ATP_synthase_B_chain"/>
</dbReference>
<dbReference type="EMBL" id="JACNLL010000065">
    <property type="protein sequence ID" value="MBC8199834.1"/>
    <property type="molecule type" value="Genomic_DNA"/>
</dbReference>
<evidence type="ECO:0000313" key="4">
    <source>
        <dbReference type="Proteomes" id="UP000603545"/>
    </source>
</evidence>
<dbReference type="CDD" id="cd06503">
    <property type="entry name" value="ATP-synt_Fo_b"/>
    <property type="match status" value="1"/>
</dbReference>
<accession>A0A8J6N5M9</accession>
<dbReference type="PANTHER" id="PTHR33445">
    <property type="entry name" value="ATP SYNTHASE SUBUNIT B', CHLOROPLASTIC"/>
    <property type="match status" value="1"/>
</dbReference>
<dbReference type="PANTHER" id="PTHR33445:SF2">
    <property type="entry name" value="ATP SYNTHASE SUBUNIT B', CHLOROPLASTIC"/>
    <property type="match status" value="1"/>
</dbReference>
<feature type="coiled-coil region" evidence="1">
    <location>
        <begin position="82"/>
        <end position="109"/>
    </location>
</feature>
<keyword evidence="2" id="KW-0472">Membrane</keyword>
<organism evidence="3 4">
    <name type="scientific">Candidatus Desulfaltia bathyphila</name>
    <dbReference type="NCBI Taxonomy" id="2841697"/>
    <lineage>
        <taxon>Bacteria</taxon>
        <taxon>Pseudomonadati</taxon>
        <taxon>Thermodesulfobacteriota</taxon>
        <taxon>Desulfobacteria</taxon>
        <taxon>Desulfobacterales</taxon>
        <taxon>Desulfobacterales incertae sedis</taxon>
        <taxon>Candidatus Desulfaltia</taxon>
    </lineage>
</organism>
<keyword evidence="2" id="KW-0812">Transmembrane</keyword>
<keyword evidence="1" id="KW-0175">Coiled coil</keyword>
<sequence>MVSVDGSLFIQIANFIFLIWVLNVVLYKPIRKVLTQRKEKITGFEQRIDTIGKDVKEKDDAFSLGIKEARAKGLNEKGVLLQEAADEEREIIEKINKKAQANLAEIRAKIAKDVESVGKSLQQELDVFANEIGQKILGRAFE</sequence>
<protein>
    <submittedName>
        <fullName evidence="3">ATPase</fullName>
    </submittedName>
</protein>
<comment type="caution">
    <text evidence="3">The sequence shown here is derived from an EMBL/GenBank/DDBJ whole genome shotgun (WGS) entry which is preliminary data.</text>
</comment>